<evidence type="ECO:0000256" key="1">
    <source>
        <dbReference type="SAM" id="Phobius"/>
    </source>
</evidence>
<accession>A0A1I5KKH0</accession>
<dbReference type="EMBL" id="FOWZ01000001">
    <property type="protein sequence ID" value="SFO85377.1"/>
    <property type="molecule type" value="Genomic_DNA"/>
</dbReference>
<organism evidence="2 3">
    <name type="scientific">Qipengyuania nanhaisediminis</name>
    <dbReference type="NCBI Taxonomy" id="604088"/>
    <lineage>
        <taxon>Bacteria</taxon>
        <taxon>Pseudomonadati</taxon>
        <taxon>Pseudomonadota</taxon>
        <taxon>Alphaproteobacteria</taxon>
        <taxon>Sphingomonadales</taxon>
        <taxon>Erythrobacteraceae</taxon>
        <taxon>Qipengyuania</taxon>
    </lineage>
</organism>
<dbReference type="AlphaFoldDB" id="A0A1I5KKH0"/>
<name>A0A1I5KKH0_9SPHN</name>
<reference evidence="3" key="1">
    <citation type="submission" date="2016-10" db="EMBL/GenBank/DDBJ databases">
        <authorList>
            <person name="Varghese N."/>
            <person name="Submissions S."/>
        </authorList>
    </citation>
    <scope>NUCLEOTIDE SEQUENCE [LARGE SCALE GENOMIC DNA]</scope>
    <source>
        <strain evidence="3">CGMCC 1.7715</strain>
    </source>
</reference>
<keyword evidence="1" id="KW-0812">Transmembrane</keyword>
<evidence type="ECO:0000313" key="3">
    <source>
        <dbReference type="Proteomes" id="UP000199331"/>
    </source>
</evidence>
<gene>
    <name evidence="2" type="ORF">SAMN04488060_0308</name>
</gene>
<protein>
    <recommendedName>
        <fullName evidence="4">Transmembrane protein</fullName>
    </recommendedName>
</protein>
<sequence length="268" mass="29657">MAVRFEIRSATNVAETRQRVRALLRPWFDPKPGPRGFALGRLVCIWSGLSLYHTFELVALIRRDGWGARISGITVLMQAALALVLVPAVAAVWAAVGMVTGELYAMGAVPILLVSILALALAAWLLRRNNNEHNAIVGLLRKEFEPQESPEPLTFARPTGEPGRMAMDVSGTRTIENVTIEELTAALDAMHDGHETHVILSKSETEFVQTAASAFGYSVEWRNVGDDWPRNARRIGAGSIATFQIEEVKQLFCAYLYGAREFPELEWQ</sequence>
<dbReference type="STRING" id="604088.SAMN04488060_0308"/>
<keyword evidence="1" id="KW-0472">Membrane</keyword>
<feature type="transmembrane region" description="Helical" evidence="1">
    <location>
        <begin position="73"/>
        <end position="97"/>
    </location>
</feature>
<dbReference type="Proteomes" id="UP000199331">
    <property type="component" value="Unassembled WGS sequence"/>
</dbReference>
<keyword evidence="3" id="KW-1185">Reference proteome</keyword>
<keyword evidence="1" id="KW-1133">Transmembrane helix</keyword>
<proteinExistence type="predicted"/>
<evidence type="ECO:0000313" key="2">
    <source>
        <dbReference type="EMBL" id="SFO85377.1"/>
    </source>
</evidence>
<feature type="transmembrane region" description="Helical" evidence="1">
    <location>
        <begin position="103"/>
        <end position="126"/>
    </location>
</feature>
<evidence type="ECO:0008006" key="4">
    <source>
        <dbReference type="Google" id="ProtNLM"/>
    </source>
</evidence>